<dbReference type="SUPFAM" id="SSF48452">
    <property type="entry name" value="TPR-like"/>
    <property type="match status" value="1"/>
</dbReference>
<dbReference type="AlphaFoldDB" id="A0AB34J2W6"/>
<dbReference type="PANTHER" id="PTHR36761:SF2">
    <property type="entry name" value="ORF03 PROTEIN"/>
    <property type="match status" value="1"/>
</dbReference>
<comment type="caution">
    <text evidence="4">The sequence shown here is derived from an EMBL/GenBank/DDBJ whole genome shotgun (WGS) entry which is preliminary data.</text>
</comment>
<dbReference type="EMBL" id="JBGBPQ010000013">
    <property type="protein sequence ID" value="KAL1511993.1"/>
    <property type="molecule type" value="Genomic_DNA"/>
</dbReference>
<name>A0AB34J2W6_PRYPA</name>
<feature type="chain" id="PRO_5044207191" description="Peptidylprolyl isomerase" evidence="3">
    <location>
        <begin position="18"/>
        <end position="272"/>
    </location>
</feature>
<dbReference type="GO" id="GO:0009535">
    <property type="term" value="C:chloroplast thylakoid membrane"/>
    <property type="evidence" value="ECO:0007669"/>
    <property type="project" value="TreeGrafter"/>
</dbReference>
<keyword evidence="2" id="KW-1133">Transmembrane helix</keyword>
<proteinExistence type="predicted"/>
<keyword evidence="1" id="KW-0175">Coiled coil</keyword>
<evidence type="ECO:0000256" key="2">
    <source>
        <dbReference type="SAM" id="Phobius"/>
    </source>
</evidence>
<evidence type="ECO:0000256" key="3">
    <source>
        <dbReference type="SAM" id="SignalP"/>
    </source>
</evidence>
<evidence type="ECO:0000256" key="1">
    <source>
        <dbReference type="SAM" id="Coils"/>
    </source>
</evidence>
<keyword evidence="3" id="KW-0732">Signal</keyword>
<evidence type="ECO:0008006" key="6">
    <source>
        <dbReference type="Google" id="ProtNLM"/>
    </source>
</evidence>
<evidence type="ECO:0000313" key="4">
    <source>
        <dbReference type="EMBL" id="KAL1511993.1"/>
    </source>
</evidence>
<gene>
    <name evidence="4" type="ORF">AB1Y20_005268</name>
</gene>
<feature type="signal peptide" evidence="3">
    <location>
        <begin position="1"/>
        <end position="17"/>
    </location>
</feature>
<evidence type="ECO:0000313" key="5">
    <source>
        <dbReference type="Proteomes" id="UP001515480"/>
    </source>
</evidence>
<dbReference type="PANTHER" id="PTHR36761">
    <property type="entry name" value="ORF03 PROTEIN"/>
    <property type="match status" value="1"/>
</dbReference>
<keyword evidence="5" id="KW-1185">Reference proteome</keyword>
<accession>A0AB34J2W6</accession>
<feature type="transmembrane region" description="Helical" evidence="2">
    <location>
        <begin position="250"/>
        <end position="271"/>
    </location>
</feature>
<keyword evidence="2" id="KW-0472">Membrane</keyword>
<dbReference type="InterPro" id="IPR011990">
    <property type="entry name" value="TPR-like_helical_dom_sf"/>
</dbReference>
<sequence>MHLLLAAALAFTTPAPALPARRFTALRHACPLLLDAEVDELLSKIDELALEITAARKAREAEEARVAAEMKESKVTVFGARLDDGIAGSIDLRELKAKKTDYERMFAVGVEHMVRGEYKSAVTQFTRATAACPGGLTSRLGGQYAIYLAQALQAAGRKKQAVGLLKRCESHPDADVRKIADGVLYVMQAPELKLGEENFMQIPRIDLESDDWGRRRVQQQKDPPPEKYSIEWYVQEAAKKGKRAAEKEVAVGPVLLSLAAALGSTALLLLIR</sequence>
<keyword evidence="2" id="KW-0812">Transmembrane</keyword>
<reference evidence="4 5" key="1">
    <citation type="journal article" date="2024" name="Science">
        <title>Giant polyketide synthase enzymes in the biosynthesis of giant marine polyether toxins.</title>
        <authorList>
            <person name="Fallon T.R."/>
            <person name="Shende V.V."/>
            <person name="Wierzbicki I.H."/>
            <person name="Pendleton A.L."/>
            <person name="Watervoot N.F."/>
            <person name="Auber R.P."/>
            <person name="Gonzalez D.J."/>
            <person name="Wisecaver J.H."/>
            <person name="Moore B.S."/>
        </authorList>
    </citation>
    <scope>NUCLEOTIDE SEQUENCE [LARGE SCALE GENOMIC DNA]</scope>
    <source>
        <strain evidence="4 5">12B1</strain>
    </source>
</reference>
<protein>
    <recommendedName>
        <fullName evidence="6">Peptidylprolyl isomerase</fullName>
    </recommendedName>
</protein>
<dbReference type="Proteomes" id="UP001515480">
    <property type="component" value="Unassembled WGS sequence"/>
</dbReference>
<organism evidence="4 5">
    <name type="scientific">Prymnesium parvum</name>
    <name type="common">Toxic golden alga</name>
    <dbReference type="NCBI Taxonomy" id="97485"/>
    <lineage>
        <taxon>Eukaryota</taxon>
        <taxon>Haptista</taxon>
        <taxon>Haptophyta</taxon>
        <taxon>Prymnesiophyceae</taxon>
        <taxon>Prymnesiales</taxon>
        <taxon>Prymnesiaceae</taxon>
        <taxon>Prymnesium</taxon>
    </lineage>
</organism>
<feature type="coiled-coil region" evidence="1">
    <location>
        <begin position="38"/>
        <end position="65"/>
    </location>
</feature>